<name>A0A5B6U8L0_9ROSI</name>
<dbReference type="SMART" id="SM00767">
    <property type="entry name" value="DCD"/>
    <property type="match status" value="1"/>
</dbReference>
<comment type="caution">
    <text evidence="2">The sequence shown here is derived from an EMBL/GenBank/DDBJ whole genome shotgun (WGS) entry which is preliminary data.</text>
</comment>
<dbReference type="PROSITE" id="PS51222">
    <property type="entry name" value="DCD"/>
    <property type="match status" value="1"/>
</dbReference>
<dbReference type="PANTHER" id="PTHR46444:SF19">
    <property type="entry name" value="OS02G0745600 PROTEIN"/>
    <property type="match status" value="1"/>
</dbReference>
<keyword evidence="3" id="KW-1185">Reference proteome</keyword>
<evidence type="ECO:0000259" key="1">
    <source>
        <dbReference type="PROSITE" id="PS51222"/>
    </source>
</evidence>
<dbReference type="AlphaFoldDB" id="A0A5B6U8L0"/>
<evidence type="ECO:0000313" key="2">
    <source>
        <dbReference type="EMBL" id="KAA3454361.1"/>
    </source>
</evidence>
<dbReference type="Proteomes" id="UP000325315">
    <property type="component" value="Unassembled WGS sequence"/>
</dbReference>
<protein>
    <submittedName>
        <fullName evidence="2">DCD (Development and Cell Death) domain-like protein isoform 1</fullName>
    </submittedName>
</protein>
<organism evidence="2 3">
    <name type="scientific">Gossypium australe</name>
    <dbReference type="NCBI Taxonomy" id="47621"/>
    <lineage>
        <taxon>Eukaryota</taxon>
        <taxon>Viridiplantae</taxon>
        <taxon>Streptophyta</taxon>
        <taxon>Embryophyta</taxon>
        <taxon>Tracheophyta</taxon>
        <taxon>Spermatophyta</taxon>
        <taxon>Magnoliopsida</taxon>
        <taxon>eudicotyledons</taxon>
        <taxon>Gunneridae</taxon>
        <taxon>Pentapetalae</taxon>
        <taxon>rosids</taxon>
        <taxon>malvids</taxon>
        <taxon>Malvales</taxon>
        <taxon>Malvaceae</taxon>
        <taxon>Malvoideae</taxon>
        <taxon>Gossypium</taxon>
    </lineage>
</organism>
<feature type="domain" description="DCD" evidence="1">
    <location>
        <begin position="22"/>
        <end position="156"/>
    </location>
</feature>
<gene>
    <name evidence="2" type="ORF">EPI10_017483</name>
</gene>
<dbReference type="Pfam" id="PF10539">
    <property type="entry name" value="Dev_Cell_Death"/>
    <property type="match status" value="1"/>
</dbReference>
<accession>A0A5B6U8L0</accession>
<proteinExistence type="predicted"/>
<reference evidence="2" key="1">
    <citation type="submission" date="2019-08" db="EMBL/GenBank/DDBJ databases">
        <authorList>
            <person name="Liu F."/>
        </authorList>
    </citation>
    <scope>NUCLEOTIDE SEQUENCE [LARGE SCALE GENOMIC DNA]</scope>
    <source>
        <strain evidence="2">PA1801</strain>
        <tissue evidence="2">Leaf</tissue>
    </source>
</reference>
<evidence type="ECO:0000313" key="3">
    <source>
        <dbReference type="Proteomes" id="UP000325315"/>
    </source>
</evidence>
<dbReference type="PANTHER" id="PTHR46444">
    <property type="entry name" value="DCD (DEVELOPMENT AND CELL DEATH) DOMAIN PROTEIN-RELATED"/>
    <property type="match status" value="1"/>
</dbReference>
<dbReference type="InterPro" id="IPR013989">
    <property type="entry name" value="Dev_and_cell_death_domain"/>
</dbReference>
<dbReference type="EMBL" id="SMMG02000012">
    <property type="protein sequence ID" value="KAA3454361.1"/>
    <property type="molecule type" value="Genomic_DNA"/>
</dbReference>
<sequence length="402" mass="45962">MSTAYYNDIAMQTKQNDERDQEQLSGFIFMCNGRTKTQCYMYRVFGLPAGKLDVVEKIKPGMKLFLFDFEMKLLYGIYEATSVGTLHLEQSAFNGRLIGPKYNNYGNVRFKIYSACLPLHESSFRCAIENNYQKGFKFKQELNKQQVGSLLSMFRPLTAPAPGSMQPMLLQPVENQLRLTISKDSFPQILESQKFQQTRLQQGICHPMDPNVTGLQLSYVQPVSEPSDIQHHVPFPEQHYFGSTENMGHSHPTMVKQVYLTQNHQYYMADVKQPYAVGNPTQTMPDQYNSYGTMGINQQLSTRNIYQYALQREGETVQQQDSAIQMLAYENISDCASFDCHAVKEFSGEQSRRQVTNSASVGSGHCRQFFLFHDLPAMYELSFFSAALQLTLFSDKETELSD</sequence>
<dbReference type="OrthoDB" id="1920894at2759"/>